<dbReference type="PANTHER" id="PTHR43142">
    <property type="entry name" value="CARBOXYLIC ESTER HYDROLASE"/>
    <property type="match status" value="1"/>
</dbReference>
<proteinExistence type="inferred from homology"/>
<reference evidence="9" key="1">
    <citation type="submission" date="2014-03" db="EMBL/GenBank/DDBJ databases">
        <authorList>
            <person name="Aksoy S."/>
            <person name="Warren W."/>
            <person name="Wilson R.K."/>
        </authorList>
    </citation>
    <scope>NUCLEOTIDE SEQUENCE [LARGE SCALE GENOMIC DNA]</scope>
    <source>
        <strain evidence="9">IAEA</strain>
    </source>
</reference>
<name>A0A1A9W1E6_9MUSC</name>
<dbReference type="PANTHER" id="PTHR43142:SF1">
    <property type="entry name" value="CARBOXYLIC ESTER HYDROLASE"/>
    <property type="match status" value="1"/>
</dbReference>
<dbReference type="AlphaFoldDB" id="A0A1A9W1E6"/>
<dbReference type="Proteomes" id="UP000091820">
    <property type="component" value="Unassembled WGS sequence"/>
</dbReference>
<evidence type="ECO:0000259" key="7">
    <source>
        <dbReference type="Pfam" id="PF00135"/>
    </source>
</evidence>
<feature type="domain" description="Carboxylesterase type B" evidence="7">
    <location>
        <begin position="245"/>
        <end position="480"/>
    </location>
</feature>
<keyword evidence="2" id="KW-0719">Serine esterase</keyword>
<protein>
    <recommendedName>
        <fullName evidence="6">carboxylesterase</fullName>
        <ecNumber evidence="6">3.1.1.1</ecNumber>
    </recommendedName>
</protein>
<dbReference type="STRING" id="37001.A0A1A9W1E6"/>
<dbReference type="InterPro" id="IPR029058">
    <property type="entry name" value="AB_hydrolase_fold"/>
</dbReference>
<keyword evidence="3" id="KW-0378">Hydrolase</keyword>
<dbReference type="Gene3D" id="3.40.50.1820">
    <property type="entry name" value="alpha/beta hydrolase"/>
    <property type="match status" value="3"/>
</dbReference>
<feature type="domain" description="Carboxylesterase type B" evidence="7">
    <location>
        <begin position="32"/>
        <end position="241"/>
    </location>
</feature>
<evidence type="ECO:0000256" key="2">
    <source>
        <dbReference type="ARBA" id="ARBA00022487"/>
    </source>
</evidence>
<reference evidence="8" key="2">
    <citation type="submission" date="2020-05" db="UniProtKB">
        <authorList>
            <consortium name="EnsemblMetazoa"/>
        </authorList>
    </citation>
    <scope>IDENTIFICATION</scope>
    <source>
        <strain evidence="8">IAEA</strain>
    </source>
</reference>
<accession>A0A1A9W1E6</accession>
<dbReference type="EC" id="3.1.1.1" evidence="6"/>
<dbReference type="Pfam" id="PF00135">
    <property type="entry name" value="COesterase"/>
    <property type="match status" value="3"/>
</dbReference>
<dbReference type="GO" id="GO:0106435">
    <property type="term" value="F:carboxylesterase activity"/>
    <property type="evidence" value="ECO:0007669"/>
    <property type="project" value="UniProtKB-EC"/>
</dbReference>
<keyword evidence="5" id="KW-0325">Glycoprotein</keyword>
<dbReference type="EnsemblMetazoa" id="GBRI002819-RA">
    <property type="protein sequence ID" value="GBRI002819-PA"/>
    <property type="gene ID" value="GBRI002819"/>
</dbReference>
<evidence type="ECO:0000313" key="9">
    <source>
        <dbReference type="Proteomes" id="UP000091820"/>
    </source>
</evidence>
<evidence type="ECO:0000313" key="8">
    <source>
        <dbReference type="EnsemblMetazoa" id="GBRI002819-PA"/>
    </source>
</evidence>
<feature type="domain" description="Carboxylesterase type B" evidence="7">
    <location>
        <begin position="525"/>
        <end position="1027"/>
    </location>
</feature>
<dbReference type="FunFam" id="3.40.50.1820:FF:000092">
    <property type="entry name" value="Carboxylic ester hydrolase"/>
    <property type="match status" value="1"/>
</dbReference>
<comment type="similarity">
    <text evidence="1">Belongs to the type-B carboxylesterase/lipase family.</text>
</comment>
<organism evidence="8 9">
    <name type="scientific">Glossina brevipalpis</name>
    <dbReference type="NCBI Taxonomy" id="37001"/>
    <lineage>
        <taxon>Eukaryota</taxon>
        <taxon>Metazoa</taxon>
        <taxon>Ecdysozoa</taxon>
        <taxon>Arthropoda</taxon>
        <taxon>Hexapoda</taxon>
        <taxon>Insecta</taxon>
        <taxon>Pterygota</taxon>
        <taxon>Neoptera</taxon>
        <taxon>Endopterygota</taxon>
        <taxon>Diptera</taxon>
        <taxon>Brachycera</taxon>
        <taxon>Muscomorpha</taxon>
        <taxon>Hippoboscoidea</taxon>
        <taxon>Glossinidae</taxon>
        <taxon>Glossina</taxon>
    </lineage>
</organism>
<dbReference type="InterPro" id="IPR002018">
    <property type="entry name" value="CarbesteraseB"/>
</dbReference>
<keyword evidence="4" id="KW-1015">Disulfide bond</keyword>
<dbReference type="VEuPathDB" id="VectorBase:GBRI002819"/>
<sequence>MLKFFGLAKECNDCPDPCDPDTLDMDDESGETEVIMTPSGSVRGLKLVSVYGHKYYSFEGIPYAEPPLGTLRFKSPVPIKSWTGVKDCRYFKRKPMQKNQQGTIEGSEDCLYLNVFSKDVRMREMFKGFVHSKTKLPVMVWIHGGGFSTGSCIREYICGPDYFMLENIVLVTFNYRLSMFGFLSLCDPSLNVPGNAGLKDQVLVLKWIKCNISQFGGDPSNITLLGQNAGAASVHFMLTTESALPAEKLVDIDDLDTVGRYKGYFYAFMPSIEPYETDDSIIAKPVWEQISGAWGNGIPLIVGGTSFEGLYMYPILKKIPELLERLKNKWERLLPNDVPASTDQTKMIEILMAKHCIDGNISRENMCSLLDYYSYRLFWHGIHRFVLARCKYATAPTYQYHFDYDTPNFNHHRILYCGNDVSSGSAHGDDLSYLFYSYYTVKAKAETSEYFMIRRMMKMLTSFAKTSNPNCEYICNWHNICEAGVLRWLNMGADWSFVEIPADSQEKFLVWDNLYGQCLVGFVSMRTTRGVVRGLKLESVYGDEYYSFEGIPYAEPPVGSLRFKSPVPARKWGGVRDCSEFKCKAIQKNQQGAIEGTEDCLYLNVYSKNIHSTEKLPVLVWIHGGGFTTGSGIRDYICGPDYFMMENVVLITFNYRLSMFGFLSLCDPSVQVPGNAGLKDQVLAIQWVKENISCFGGNAENITVFGQDAGAASVHYLLSTDHTRDLFQKAIIQSGCFLHEWALSYDAIQLSYLLACRKGYKGPKENDKCILEFLQSVPAEVLVDIDDLDVLGRYKGYLYAFLPSVEPYESADSIITKSVWDLIKTGWGNSIPLMIGGTSFEGLYMYPILKKIPELLERLRKKRERLLPNDIPCGCDYMNLTEDLLKAHFREDQISEEDLLPFLDYYSYRLFWHGLYRLLQARCKYGKAPTYLYRFDYDSPTFNHHRAMYLGTDSVRGVAHGDDLSYLFYSYYSSVLGTNVQEYFMIKRMIKIWTTFAKNSNPNCEYVCTWDEIETSGLSKWMNIACELRFIDMPSDVQEKFQIWNNLYGSRLIE</sequence>
<evidence type="ECO:0000256" key="6">
    <source>
        <dbReference type="ARBA" id="ARBA00039155"/>
    </source>
</evidence>
<evidence type="ECO:0000256" key="3">
    <source>
        <dbReference type="ARBA" id="ARBA00022801"/>
    </source>
</evidence>
<dbReference type="SUPFAM" id="SSF53474">
    <property type="entry name" value="alpha/beta-Hydrolases"/>
    <property type="match status" value="2"/>
</dbReference>
<keyword evidence="9" id="KW-1185">Reference proteome</keyword>
<evidence type="ECO:0000256" key="1">
    <source>
        <dbReference type="ARBA" id="ARBA00005964"/>
    </source>
</evidence>
<evidence type="ECO:0000256" key="4">
    <source>
        <dbReference type="ARBA" id="ARBA00023157"/>
    </source>
</evidence>
<evidence type="ECO:0000256" key="5">
    <source>
        <dbReference type="ARBA" id="ARBA00023180"/>
    </source>
</evidence>